<feature type="repeat" description="WD" evidence="7">
    <location>
        <begin position="401"/>
        <end position="424"/>
    </location>
</feature>
<feature type="transmembrane region" description="Helical" evidence="9">
    <location>
        <begin position="686"/>
        <end position="706"/>
    </location>
</feature>
<dbReference type="PROSITE" id="PS50082">
    <property type="entry name" value="WD_REPEATS_2"/>
    <property type="match status" value="1"/>
</dbReference>
<dbReference type="Pfam" id="PF07281">
    <property type="entry name" value="INSIG"/>
    <property type="match status" value="1"/>
</dbReference>
<evidence type="ECO:0000256" key="5">
    <source>
        <dbReference type="ARBA" id="ARBA00022989"/>
    </source>
</evidence>
<dbReference type="PANTHER" id="PTHR44675:SF1">
    <property type="entry name" value="P21-ACTIVATED PROTEIN KINASE-INTERACTING PROTEIN 1"/>
    <property type="match status" value="1"/>
</dbReference>
<dbReference type="SUPFAM" id="SSF50978">
    <property type="entry name" value="WD40 repeat-like"/>
    <property type="match status" value="1"/>
</dbReference>
<feature type="region of interest" description="Disordered" evidence="8">
    <location>
        <begin position="600"/>
        <end position="628"/>
    </location>
</feature>
<keyword evidence="11" id="KW-1185">Reference proteome</keyword>
<dbReference type="InterPro" id="IPR051959">
    <property type="entry name" value="PAK1-Kinase_Regulator"/>
</dbReference>
<feature type="transmembrane region" description="Helical" evidence="9">
    <location>
        <begin position="640"/>
        <end position="657"/>
    </location>
</feature>
<dbReference type="Gene3D" id="2.130.10.10">
    <property type="entry name" value="YVTN repeat-like/Quinoprotein amine dehydrogenase"/>
    <property type="match status" value="2"/>
</dbReference>
<dbReference type="Proteomes" id="UP001244011">
    <property type="component" value="Unassembled WGS sequence"/>
</dbReference>
<comment type="subcellular location">
    <subcellularLocation>
        <location evidence="1">Endoplasmic reticulum membrane</location>
        <topology evidence="1">Multi-pass membrane protein</topology>
    </subcellularLocation>
</comment>
<evidence type="ECO:0000256" key="1">
    <source>
        <dbReference type="ARBA" id="ARBA00004477"/>
    </source>
</evidence>
<dbReference type="SMART" id="SM00320">
    <property type="entry name" value="WD40"/>
    <property type="match status" value="5"/>
</dbReference>
<dbReference type="GO" id="GO:0005789">
    <property type="term" value="C:endoplasmic reticulum membrane"/>
    <property type="evidence" value="ECO:0007669"/>
    <property type="project" value="UniProtKB-SubCell"/>
</dbReference>
<dbReference type="AlphaFoldDB" id="A0AAJ0C6F0"/>
<feature type="region of interest" description="Disordered" evidence="8">
    <location>
        <begin position="720"/>
        <end position="742"/>
    </location>
</feature>
<feature type="region of interest" description="Disordered" evidence="8">
    <location>
        <begin position="1"/>
        <end position="53"/>
    </location>
</feature>
<feature type="compositionally biased region" description="Acidic residues" evidence="8">
    <location>
        <begin position="461"/>
        <end position="494"/>
    </location>
</feature>
<evidence type="ECO:0000256" key="9">
    <source>
        <dbReference type="SAM" id="Phobius"/>
    </source>
</evidence>
<accession>A0AAJ0C6F0</accession>
<dbReference type="Pfam" id="PF00400">
    <property type="entry name" value="WD40"/>
    <property type="match status" value="1"/>
</dbReference>
<feature type="compositionally biased region" description="Low complexity" evidence="8">
    <location>
        <begin position="600"/>
        <end position="616"/>
    </location>
</feature>
<feature type="compositionally biased region" description="Low complexity" evidence="8">
    <location>
        <begin position="31"/>
        <end position="51"/>
    </location>
</feature>
<feature type="region of interest" description="Disordered" evidence="8">
    <location>
        <begin position="458"/>
        <end position="516"/>
    </location>
</feature>
<dbReference type="InterPro" id="IPR036322">
    <property type="entry name" value="WD40_repeat_dom_sf"/>
</dbReference>
<gene>
    <name evidence="10" type="ORF">QBC33DRAFT_576382</name>
</gene>
<organism evidence="10 11">
    <name type="scientific">Phialemonium atrogriseum</name>
    <dbReference type="NCBI Taxonomy" id="1093897"/>
    <lineage>
        <taxon>Eukaryota</taxon>
        <taxon>Fungi</taxon>
        <taxon>Dikarya</taxon>
        <taxon>Ascomycota</taxon>
        <taxon>Pezizomycotina</taxon>
        <taxon>Sordariomycetes</taxon>
        <taxon>Sordariomycetidae</taxon>
        <taxon>Cephalothecales</taxon>
        <taxon>Cephalothecaceae</taxon>
        <taxon>Phialemonium</taxon>
    </lineage>
</organism>
<keyword evidence="3 9" id="KW-0812">Transmembrane</keyword>
<evidence type="ECO:0000256" key="3">
    <source>
        <dbReference type="ARBA" id="ARBA00022692"/>
    </source>
</evidence>
<keyword evidence="7" id="KW-0853">WD repeat</keyword>
<proteinExistence type="inferred from homology"/>
<sequence length="896" mass="93803">MAKRKREAAATGNGGPPSIASKKPKKVQELASSTTTKTGTSTSSNKAAAKTGPAPETVSFADAFLFNAHSSAIRCLALSPASAPVPGQAQKVILATGSTDERINLYNLSAHPPSARARSAARELASAALPRAVVESGGNRELGTLLHHAAAVTQLAFPTRGKLLSAAEDSTVAVTRTRDWSLLSTVKAPVPKPVGRPSGDTAAHGATPRGVNAFAVHPSLKLMISVSKGERAMRLWNLVTGRKAGVLNFGREVLAQVGEGKHGTGEGRRVVWGSNADEGDEFAVAFDRDLLVFGMDSRPRCRVMSDLKTKVHAVTYLTLAAGGEDALLAVSTEDGRILFFSTRTDDLVKAAGGDEDGKQTQALPTAKLVAQLGGKDAGVSGRIKDFTALPVDGEDGKRVWYIITGSSDGRLRMWKLESGELQTTDNKEAGRQVGSLLGTYETQNRITCVAAFIMIPRPEGVDDSEDEEEEGESSGDDNGEGDDSDDPTPPEEESAPGTPLNGAGDHGHGARPGSAARLLDPRHEADSISRAASFVNLTASTLFGIYSPSTPGGGRSRVFDADADEPGTPWGTAGSLTPTQRPSLDDATFQVMKERARSGSYSRYGVSSPDPAAAAHATRRGSAGDPANANAAGPAVLSSLAARAALLFALGVGYGLLVTRLHSDRDLGLAASFGVEGLVPEGGYDWRYLVFWGVAGVALGGLLPWFDGVWEESFGKHEGAAHGARAGNGAGAGRRHGDGQETSPEMDWALVMRGIGAFVGIVFAIRKLPWTSTMQVSLTLALANPFLWYIIDRSKPGFWLSAAVGLAGSAVLMGLNPEMMPVPTGLGPGALSRNLTRHRHSDSPAPLGALASHETIETAIWMVSVLFCSCVFFGNIGRRLALSRSSTARGRWGGVR</sequence>
<evidence type="ECO:0000256" key="7">
    <source>
        <dbReference type="PROSITE-ProRule" id="PRU00221"/>
    </source>
</evidence>
<evidence type="ECO:0000313" key="10">
    <source>
        <dbReference type="EMBL" id="KAK1769818.1"/>
    </source>
</evidence>
<dbReference type="InterPro" id="IPR001680">
    <property type="entry name" value="WD40_rpt"/>
</dbReference>
<evidence type="ECO:0000256" key="6">
    <source>
        <dbReference type="ARBA" id="ARBA00023136"/>
    </source>
</evidence>
<keyword evidence="6 9" id="KW-0472">Membrane</keyword>
<dbReference type="InterPro" id="IPR025929">
    <property type="entry name" value="INSIG_fam"/>
</dbReference>
<protein>
    <submittedName>
        <fullName evidence="10">Insulin-induced protein-domain-containing protein</fullName>
    </submittedName>
</protein>
<dbReference type="EMBL" id="MU839001">
    <property type="protein sequence ID" value="KAK1769818.1"/>
    <property type="molecule type" value="Genomic_DNA"/>
</dbReference>
<comment type="caution">
    <text evidence="10">The sequence shown here is derived from an EMBL/GenBank/DDBJ whole genome shotgun (WGS) entry which is preliminary data.</text>
</comment>
<name>A0AAJ0C6F0_9PEZI</name>
<dbReference type="PANTHER" id="PTHR44675">
    <property type="entry name" value="PAK1 INTERACTING PROTEIN 1"/>
    <property type="match status" value="1"/>
</dbReference>
<dbReference type="RefSeq" id="XP_060286031.1">
    <property type="nucleotide sequence ID" value="XM_060430907.1"/>
</dbReference>
<keyword evidence="5 9" id="KW-1133">Transmembrane helix</keyword>
<reference evidence="10" key="1">
    <citation type="submission" date="2023-06" db="EMBL/GenBank/DDBJ databases">
        <title>Genome-scale phylogeny and comparative genomics of the fungal order Sordariales.</title>
        <authorList>
            <consortium name="Lawrence Berkeley National Laboratory"/>
            <person name="Hensen N."/>
            <person name="Bonometti L."/>
            <person name="Westerberg I."/>
            <person name="Brannstrom I.O."/>
            <person name="Guillou S."/>
            <person name="Cros-Aarteil S."/>
            <person name="Calhoun S."/>
            <person name="Haridas S."/>
            <person name="Kuo A."/>
            <person name="Mondo S."/>
            <person name="Pangilinan J."/>
            <person name="Riley R."/>
            <person name="Labutti K."/>
            <person name="Andreopoulos B."/>
            <person name="Lipzen A."/>
            <person name="Chen C."/>
            <person name="Yanf M."/>
            <person name="Daum C."/>
            <person name="Ng V."/>
            <person name="Clum A."/>
            <person name="Steindorff A."/>
            <person name="Ohm R."/>
            <person name="Martin F."/>
            <person name="Silar P."/>
            <person name="Natvig D."/>
            <person name="Lalanne C."/>
            <person name="Gautier V."/>
            <person name="Ament-Velasquez S.L."/>
            <person name="Kruys A."/>
            <person name="Hutchinson M.I."/>
            <person name="Powell A.J."/>
            <person name="Barry K."/>
            <person name="Miller A.N."/>
            <person name="Grigoriev I.V."/>
            <person name="Debuchy R."/>
            <person name="Gladieux P."/>
            <person name="Thoren M.H."/>
            <person name="Johannesson H."/>
        </authorList>
    </citation>
    <scope>NUCLEOTIDE SEQUENCE</scope>
    <source>
        <strain evidence="10">8032-3</strain>
    </source>
</reference>
<evidence type="ECO:0000256" key="2">
    <source>
        <dbReference type="ARBA" id="ARBA00007475"/>
    </source>
</evidence>
<feature type="transmembrane region" description="Helical" evidence="9">
    <location>
        <begin position="859"/>
        <end position="876"/>
    </location>
</feature>
<feature type="transmembrane region" description="Helical" evidence="9">
    <location>
        <begin position="748"/>
        <end position="766"/>
    </location>
</feature>
<comment type="similarity">
    <text evidence="2">Belongs to the INSIG family.</text>
</comment>
<dbReference type="GeneID" id="85314094"/>
<evidence type="ECO:0000256" key="8">
    <source>
        <dbReference type="SAM" id="MobiDB-lite"/>
    </source>
</evidence>
<feature type="transmembrane region" description="Helical" evidence="9">
    <location>
        <begin position="798"/>
        <end position="815"/>
    </location>
</feature>
<evidence type="ECO:0000256" key="4">
    <source>
        <dbReference type="ARBA" id="ARBA00022824"/>
    </source>
</evidence>
<dbReference type="InterPro" id="IPR015943">
    <property type="entry name" value="WD40/YVTN_repeat-like_dom_sf"/>
</dbReference>
<keyword evidence="4" id="KW-0256">Endoplasmic reticulum</keyword>
<evidence type="ECO:0000313" key="11">
    <source>
        <dbReference type="Proteomes" id="UP001244011"/>
    </source>
</evidence>